<feature type="transmembrane region" description="Helical" evidence="1">
    <location>
        <begin position="52"/>
        <end position="75"/>
    </location>
</feature>
<evidence type="ECO:0000256" key="1">
    <source>
        <dbReference type="SAM" id="Phobius"/>
    </source>
</evidence>
<comment type="caution">
    <text evidence="2">The sequence shown here is derived from an EMBL/GenBank/DDBJ whole genome shotgun (WGS) entry which is preliminary data.</text>
</comment>
<keyword evidence="1" id="KW-0472">Membrane</keyword>
<proteinExistence type="predicted"/>
<feature type="transmembrane region" description="Helical" evidence="1">
    <location>
        <begin position="191"/>
        <end position="212"/>
    </location>
</feature>
<feature type="transmembrane region" description="Helical" evidence="1">
    <location>
        <begin position="12"/>
        <end position="32"/>
    </location>
</feature>
<keyword evidence="1" id="KW-0812">Transmembrane</keyword>
<organism evidence="2 3">
    <name type="scientific">Maricaulis maris</name>
    <dbReference type="NCBI Taxonomy" id="74318"/>
    <lineage>
        <taxon>Bacteria</taxon>
        <taxon>Pseudomonadati</taxon>
        <taxon>Pseudomonadota</taxon>
        <taxon>Alphaproteobacteria</taxon>
        <taxon>Maricaulales</taxon>
        <taxon>Maricaulaceae</taxon>
        <taxon>Maricaulis</taxon>
    </lineage>
</organism>
<dbReference type="Proteomes" id="UP000273675">
    <property type="component" value="Unassembled WGS sequence"/>
</dbReference>
<feature type="transmembrane region" description="Helical" evidence="1">
    <location>
        <begin position="87"/>
        <end position="114"/>
    </location>
</feature>
<sequence length="228" mass="23873">MARTTPHRLSAALFGTFFILTFVSYGIGLGLIDAAVTDADFLLHMAENESRIVIGVILTGLVHTVLNIGLAVIMLPILKPFSERLAFGYFSAAIAATVILAVGALLSLMLSPLGGEAPSPQDYAAASALKAGGVAAYHLGMALWSVGGVLFCAALFQSRLVPRWMSVWGMIGYPVLLAGSIYQLFGPDELVATVSVIPGGVFEITLSLWLIVRGFNNSAARSGLSDSG</sequence>
<feature type="transmembrane region" description="Helical" evidence="1">
    <location>
        <begin position="167"/>
        <end position="185"/>
    </location>
</feature>
<name>A0A495CYC3_9PROT</name>
<dbReference type="OrthoDB" id="1176146at2"/>
<evidence type="ECO:0000313" key="3">
    <source>
        <dbReference type="Proteomes" id="UP000273675"/>
    </source>
</evidence>
<protein>
    <submittedName>
        <fullName evidence="2">Uncharacterized protein DUF4386</fullName>
    </submittedName>
</protein>
<gene>
    <name evidence="2" type="ORF">C7435_3283</name>
</gene>
<dbReference type="InterPro" id="IPR025495">
    <property type="entry name" value="DUF4386"/>
</dbReference>
<dbReference type="Pfam" id="PF14329">
    <property type="entry name" value="DUF4386"/>
    <property type="match status" value="1"/>
</dbReference>
<dbReference type="AlphaFoldDB" id="A0A495CYC3"/>
<reference evidence="2 3" key="1">
    <citation type="submission" date="2018-10" db="EMBL/GenBank/DDBJ databases">
        <title>Genomic Encyclopedia of Type Strains, Phase IV (KMG-IV): sequencing the most valuable type-strain genomes for metagenomic binning, comparative biology and taxonomic classification.</title>
        <authorList>
            <person name="Goeker M."/>
        </authorList>
    </citation>
    <scope>NUCLEOTIDE SEQUENCE [LARGE SCALE GENOMIC DNA]</scope>
    <source>
        <strain evidence="2 3">DSM 4734</strain>
    </source>
</reference>
<accession>A0A495CYC3</accession>
<dbReference type="RefSeq" id="WP_121212492.1">
    <property type="nucleotide sequence ID" value="NZ_RBIM01000009.1"/>
</dbReference>
<feature type="transmembrane region" description="Helical" evidence="1">
    <location>
        <begin position="134"/>
        <end position="155"/>
    </location>
</feature>
<dbReference type="EMBL" id="RBIM01000009">
    <property type="protein sequence ID" value="RKQ89580.1"/>
    <property type="molecule type" value="Genomic_DNA"/>
</dbReference>
<evidence type="ECO:0000313" key="2">
    <source>
        <dbReference type="EMBL" id="RKQ89580.1"/>
    </source>
</evidence>
<keyword evidence="1" id="KW-1133">Transmembrane helix</keyword>